<reference evidence="3" key="2">
    <citation type="submission" date="2015-01" db="EMBL/GenBank/DDBJ databases">
        <title>Evolutionary Origins and Diversification of the Mycorrhizal Mutualists.</title>
        <authorList>
            <consortium name="DOE Joint Genome Institute"/>
            <consortium name="Mycorrhizal Genomics Consortium"/>
            <person name="Kohler A."/>
            <person name="Kuo A."/>
            <person name="Nagy L.G."/>
            <person name="Floudas D."/>
            <person name="Copeland A."/>
            <person name="Barry K.W."/>
            <person name="Cichocki N."/>
            <person name="Veneault-Fourrey C."/>
            <person name="LaButti K."/>
            <person name="Lindquist E.A."/>
            <person name="Lipzen A."/>
            <person name="Lundell T."/>
            <person name="Morin E."/>
            <person name="Murat C."/>
            <person name="Riley R."/>
            <person name="Ohm R."/>
            <person name="Sun H."/>
            <person name="Tunlid A."/>
            <person name="Henrissat B."/>
            <person name="Grigoriev I.V."/>
            <person name="Hibbett D.S."/>
            <person name="Martin F."/>
        </authorList>
    </citation>
    <scope>NUCLEOTIDE SEQUENCE [LARGE SCALE GENOMIC DNA]</scope>
    <source>
        <strain evidence="3">Zn</strain>
    </source>
</reference>
<proteinExistence type="predicted"/>
<evidence type="ECO:0000313" key="2">
    <source>
        <dbReference type="EMBL" id="KIN06547.1"/>
    </source>
</evidence>
<evidence type="ECO:0000313" key="3">
    <source>
        <dbReference type="Proteomes" id="UP000054321"/>
    </source>
</evidence>
<dbReference type="InParanoid" id="A0A0C3HWD6"/>
<organism evidence="2 3">
    <name type="scientific">Oidiodendron maius (strain Zn)</name>
    <dbReference type="NCBI Taxonomy" id="913774"/>
    <lineage>
        <taxon>Eukaryota</taxon>
        <taxon>Fungi</taxon>
        <taxon>Dikarya</taxon>
        <taxon>Ascomycota</taxon>
        <taxon>Pezizomycotina</taxon>
        <taxon>Leotiomycetes</taxon>
        <taxon>Leotiomycetes incertae sedis</taxon>
        <taxon>Myxotrichaceae</taxon>
        <taxon>Oidiodendron</taxon>
    </lineage>
</organism>
<dbReference type="AlphaFoldDB" id="A0A0C3HWD6"/>
<feature type="compositionally biased region" description="Low complexity" evidence="1">
    <location>
        <begin position="16"/>
        <end position="29"/>
    </location>
</feature>
<gene>
    <name evidence="2" type="ORF">OIDMADRAFT_142100</name>
</gene>
<accession>A0A0C3HWD6</accession>
<dbReference type="HOGENOM" id="CLU_111200_0_0_1"/>
<dbReference type="EMBL" id="KN832871">
    <property type="protein sequence ID" value="KIN06547.1"/>
    <property type="molecule type" value="Genomic_DNA"/>
</dbReference>
<evidence type="ECO:0000256" key="1">
    <source>
        <dbReference type="SAM" id="MobiDB-lite"/>
    </source>
</evidence>
<keyword evidence="3" id="KW-1185">Reference proteome</keyword>
<feature type="region of interest" description="Disordered" evidence="1">
    <location>
        <begin position="1"/>
        <end position="52"/>
    </location>
</feature>
<sequence length="206" mass="22151">MSRITPPVTKLSHAMRSSLASTSRQSSLRDPARHALPELSATSNKHESQHRPSAPHIITIPLMQGFRTSSSSSSPSPAIPPTTTRTIDNIALPIAPGPSPLNPFSALRVPLLPDTYTPSSFHASESLDTAITGAQIHVVSAHEGERAENVLPLSEIVGNESEERWRDLAVREKETESGEKEQGVLRELWSGIVDDVFGSKGGKLAV</sequence>
<dbReference type="Proteomes" id="UP000054321">
    <property type="component" value="Unassembled WGS sequence"/>
</dbReference>
<protein>
    <submittedName>
        <fullName evidence="2">Uncharacterized protein</fullName>
    </submittedName>
</protein>
<dbReference type="OrthoDB" id="3993201at2759"/>
<reference evidence="2 3" key="1">
    <citation type="submission" date="2014-04" db="EMBL/GenBank/DDBJ databases">
        <authorList>
            <consortium name="DOE Joint Genome Institute"/>
            <person name="Kuo A."/>
            <person name="Martino E."/>
            <person name="Perotto S."/>
            <person name="Kohler A."/>
            <person name="Nagy L.G."/>
            <person name="Floudas D."/>
            <person name="Copeland A."/>
            <person name="Barry K.W."/>
            <person name="Cichocki N."/>
            <person name="Veneault-Fourrey C."/>
            <person name="LaButti K."/>
            <person name="Lindquist E.A."/>
            <person name="Lipzen A."/>
            <person name="Lundell T."/>
            <person name="Morin E."/>
            <person name="Murat C."/>
            <person name="Sun H."/>
            <person name="Tunlid A."/>
            <person name="Henrissat B."/>
            <person name="Grigoriev I.V."/>
            <person name="Hibbett D.S."/>
            <person name="Martin F."/>
            <person name="Nordberg H.P."/>
            <person name="Cantor M.N."/>
            <person name="Hua S.X."/>
        </authorList>
    </citation>
    <scope>NUCLEOTIDE SEQUENCE [LARGE SCALE GENOMIC DNA]</scope>
    <source>
        <strain evidence="2 3">Zn</strain>
    </source>
</reference>
<name>A0A0C3HWD6_OIDMZ</name>